<dbReference type="SMART" id="SM00564">
    <property type="entry name" value="PQQ"/>
    <property type="match status" value="3"/>
</dbReference>
<reference evidence="1 2" key="1">
    <citation type="submission" date="2019-11" db="EMBL/GenBank/DDBJ databases">
        <authorList>
            <person name="Im W.T."/>
        </authorList>
    </citation>
    <scope>NUCLEOTIDE SEQUENCE [LARGE SCALE GENOMIC DNA]</scope>
    <source>
        <strain evidence="1 2">SB-02</strain>
    </source>
</reference>
<dbReference type="SUPFAM" id="SSF50998">
    <property type="entry name" value="Quinoprotein alcohol dehydrogenase-like"/>
    <property type="match status" value="1"/>
</dbReference>
<dbReference type="InterPro" id="IPR015943">
    <property type="entry name" value="WD40/YVTN_repeat-like_dom_sf"/>
</dbReference>
<dbReference type="AlphaFoldDB" id="A0A6I6H4Y8"/>
<keyword evidence="2" id="KW-1185">Reference proteome</keyword>
<dbReference type="InterPro" id="IPR011047">
    <property type="entry name" value="Quinoprotein_ADH-like_sf"/>
</dbReference>
<gene>
    <name evidence="1" type="ORF">GLV81_16205</name>
</gene>
<dbReference type="InterPro" id="IPR018391">
    <property type="entry name" value="PQQ_b-propeller_rpt"/>
</dbReference>
<dbReference type="Proteomes" id="UP000426027">
    <property type="component" value="Chromosome"/>
</dbReference>
<protein>
    <submittedName>
        <fullName evidence="1">PQQ-binding-like beta-propeller repeat protein</fullName>
    </submittedName>
</protein>
<sequence>MLKIPAAGYRHGISNLKHLTQNYFTMKFFNKIWLVVLLLCSVQALHAQKKTWSKDFGGSINFYSLSDAGIFIVGTNDALYGVDPETGKEIWKLEEFRRISEDALSAIPNSPLAAIVDRGMMVEHAIINTVTGQVVCKTKDLGMTTVNKRFANAKLGAVLFSGMNKKGRPVLMLVDAVSGQKRFEAEKVFDKATEVICSDVYAINKDLMLISTTKAIYCLDANTGEEKWRSEIKTDAPVVAAPASSKIPFAGFGKSMNKMNAQMAVAVSSKFFQVKDASKVYFFNNDYFTCFDWATGKEVWQRQELNSPLNNYILDDRGIIVTTNQRGENYGKQGGLMGKALGGGNKAKMYMFDYASGKQLLKDEIDVAGNVIGYSYDNTGNKMVIATASDKGTNKIDIIDLVNGVSAMKRPMKVSGNIRDIKLVSKGLLYITDEEINILNLETGADAWGKSMKVKDYVVHGFKDDNEAYIAVDGDLHRFDVNTSTPTKIGSIALDGKENPSGLQFTANGLVLTSS</sequence>
<dbReference type="EMBL" id="CP046566">
    <property type="protein sequence ID" value="QGW29441.1"/>
    <property type="molecule type" value="Genomic_DNA"/>
</dbReference>
<name>A0A6I6H4Y8_9BACT</name>
<accession>A0A6I6H4Y8</accession>
<organism evidence="1 2">
    <name type="scientific">Phnomibacter ginsenosidimutans</name>
    <dbReference type="NCBI Taxonomy" id="2676868"/>
    <lineage>
        <taxon>Bacteria</taxon>
        <taxon>Pseudomonadati</taxon>
        <taxon>Bacteroidota</taxon>
        <taxon>Chitinophagia</taxon>
        <taxon>Chitinophagales</taxon>
        <taxon>Chitinophagaceae</taxon>
        <taxon>Phnomibacter</taxon>
    </lineage>
</organism>
<dbReference type="PANTHER" id="PTHR34512">
    <property type="entry name" value="CELL SURFACE PROTEIN"/>
    <property type="match status" value="1"/>
</dbReference>
<proteinExistence type="predicted"/>
<dbReference type="Gene3D" id="2.130.10.10">
    <property type="entry name" value="YVTN repeat-like/Quinoprotein amine dehydrogenase"/>
    <property type="match status" value="1"/>
</dbReference>
<dbReference type="PANTHER" id="PTHR34512:SF30">
    <property type="entry name" value="OUTER MEMBRANE PROTEIN ASSEMBLY FACTOR BAMB"/>
    <property type="match status" value="1"/>
</dbReference>
<dbReference type="KEGG" id="fls:GLV81_16205"/>
<evidence type="ECO:0000313" key="1">
    <source>
        <dbReference type="EMBL" id="QGW29441.1"/>
    </source>
</evidence>
<evidence type="ECO:0000313" key="2">
    <source>
        <dbReference type="Proteomes" id="UP000426027"/>
    </source>
</evidence>